<dbReference type="PANTHER" id="PTHR11785:SF512">
    <property type="entry name" value="SOBREMESA, ISOFORM B"/>
    <property type="match status" value="1"/>
</dbReference>
<keyword evidence="4 5" id="KW-0472">Membrane</keyword>
<feature type="transmembrane region" description="Helical" evidence="5">
    <location>
        <begin position="361"/>
        <end position="381"/>
    </location>
</feature>
<dbReference type="PIRSF" id="PIRSF006060">
    <property type="entry name" value="AA_transporter"/>
    <property type="match status" value="1"/>
</dbReference>
<comment type="caution">
    <text evidence="6">The sequence shown here is derived from an EMBL/GenBank/DDBJ whole genome shotgun (WGS) entry which is preliminary data.</text>
</comment>
<evidence type="ECO:0000313" key="7">
    <source>
        <dbReference type="Proteomes" id="UP000245880"/>
    </source>
</evidence>
<accession>A0A316AC71</accession>
<evidence type="ECO:0000313" key="6">
    <source>
        <dbReference type="EMBL" id="PWJ55325.1"/>
    </source>
</evidence>
<dbReference type="GO" id="GO:0016020">
    <property type="term" value="C:membrane"/>
    <property type="evidence" value="ECO:0007669"/>
    <property type="project" value="UniProtKB-SubCell"/>
</dbReference>
<dbReference type="Pfam" id="PF13520">
    <property type="entry name" value="AA_permease_2"/>
    <property type="match status" value="1"/>
</dbReference>
<sequence length="444" mass="47949">MHTTQPKNELLKILGVGFGVAVTVGGTIGTGILRKPGPIAEQLGDPWLIMGLWLGVSIYALLGTLCVIELGTSIPKAGAWYIYAQRAFGPYIGFVVGINSWLGTCSALGFGVYTMSEYLTLLAPVLTGYEPYVAVVILLLLTALHQIGLSLASDVQNIISLLKGLGLIIFVTVCFVYGQEVSVTEIGEATSRIVTTGSWLAPVIFSLQAIFYTFDGWHTAAYFTEEDRDPTRNLPRSMMGGVLLIILIYLLCNLAILYILPMEVLATSKLAAADAVTLLFGEASGKMVTTFLLISILGIVNAQLLFNPRVLYAMSRDRLFFAAGKRVNKGGTPSFALNITSAVAVALILAGKETSEKLSDIATFFFVLSYVSAFAALLALRQKEPDLPRPWKVPVYPVLPILMLLLSVGFLVGAVAQDLSSSQYALLFLALSYPLYRVVRRLNG</sequence>
<feature type="transmembrane region" description="Helical" evidence="5">
    <location>
        <begin position="422"/>
        <end position="439"/>
    </location>
</feature>
<feature type="transmembrane region" description="Helical" evidence="5">
    <location>
        <begin position="327"/>
        <end position="349"/>
    </location>
</feature>
<feature type="transmembrane region" description="Helical" evidence="5">
    <location>
        <begin position="46"/>
        <end position="70"/>
    </location>
</feature>
<evidence type="ECO:0000256" key="4">
    <source>
        <dbReference type="ARBA" id="ARBA00023136"/>
    </source>
</evidence>
<dbReference type="RefSeq" id="WP_109677300.1">
    <property type="nucleotide sequence ID" value="NZ_QGDT01000014.1"/>
</dbReference>
<keyword evidence="7" id="KW-1185">Reference proteome</keyword>
<dbReference type="InterPro" id="IPR050598">
    <property type="entry name" value="AminoAcid_Transporter"/>
</dbReference>
<dbReference type="OrthoDB" id="9810109at2"/>
<evidence type="ECO:0000256" key="2">
    <source>
        <dbReference type="ARBA" id="ARBA00022692"/>
    </source>
</evidence>
<gene>
    <name evidence="6" type="ORF">CLV98_11494</name>
</gene>
<dbReference type="Proteomes" id="UP000245880">
    <property type="component" value="Unassembled WGS sequence"/>
</dbReference>
<proteinExistence type="predicted"/>
<name>A0A316AC71_9BACT</name>
<feature type="transmembrane region" description="Helical" evidence="5">
    <location>
        <begin position="158"/>
        <end position="178"/>
    </location>
</feature>
<reference evidence="6 7" key="1">
    <citation type="submission" date="2018-03" db="EMBL/GenBank/DDBJ databases">
        <title>Genomic Encyclopedia of Archaeal and Bacterial Type Strains, Phase II (KMG-II): from individual species to whole genera.</title>
        <authorList>
            <person name="Goeker M."/>
        </authorList>
    </citation>
    <scope>NUCLEOTIDE SEQUENCE [LARGE SCALE GENOMIC DNA]</scope>
    <source>
        <strain evidence="6 7">DSM 100346</strain>
    </source>
</reference>
<dbReference type="GO" id="GO:0015179">
    <property type="term" value="F:L-amino acid transmembrane transporter activity"/>
    <property type="evidence" value="ECO:0007669"/>
    <property type="project" value="TreeGrafter"/>
</dbReference>
<feature type="transmembrane region" description="Helical" evidence="5">
    <location>
        <begin position="132"/>
        <end position="151"/>
    </location>
</feature>
<organism evidence="6 7">
    <name type="scientific">Dyadobacter jejuensis</name>
    <dbReference type="NCBI Taxonomy" id="1082580"/>
    <lineage>
        <taxon>Bacteria</taxon>
        <taxon>Pseudomonadati</taxon>
        <taxon>Bacteroidota</taxon>
        <taxon>Cytophagia</taxon>
        <taxon>Cytophagales</taxon>
        <taxon>Spirosomataceae</taxon>
        <taxon>Dyadobacter</taxon>
    </lineage>
</organism>
<feature type="transmembrane region" description="Helical" evidence="5">
    <location>
        <begin position="198"/>
        <end position="217"/>
    </location>
</feature>
<protein>
    <submittedName>
        <fullName evidence="6">APA family basic amino acid/polyamine antiporter</fullName>
    </submittedName>
</protein>
<dbReference type="EMBL" id="QGDT01000014">
    <property type="protein sequence ID" value="PWJ55325.1"/>
    <property type="molecule type" value="Genomic_DNA"/>
</dbReference>
<keyword evidence="3 5" id="KW-1133">Transmembrane helix</keyword>
<evidence type="ECO:0000256" key="3">
    <source>
        <dbReference type="ARBA" id="ARBA00022989"/>
    </source>
</evidence>
<feature type="transmembrane region" description="Helical" evidence="5">
    <location>
        <begin position="91"/>
        <end position="112"/>
    </location>
</feature>
<dbReference type="PANTHER" id="PTHR11785">
    <property type="entry name" value="AMINO ACID TRANSPORTER"/>
    <property type="match status" value="1"/>
</dbReference>
<feature type="transmembrane region" description="Helical" evidence="5">
    <location>
        <begin position="238"/>
        <end position="260"/>
    </location>
</feature>
<dbReference type="InterPro" id="IPR002293">
    <property type="entry name" value="AA/rel_permease1"/>
</dbReference>
<keyword evidence="2 5" id="KW-0812">Transmembrane</keyword>
<evidence type="ECO:0000256" key="1">
    <source>
        <dbReference type="ARBA" id="ARBA00004141"/>
    </source>
</evidence>
<feature type="transmembrane region" description="Helical" evidence="5">
    <location>
        <begin position="12"/>
        <end position="34"/>
    </location>
</feature>
<dbReference type="AlphaFoldDB" id="A0A316AC71"/>
<dbReference type="Gene3D" id="1.20.1740.10">
    <property type="entry name" value="Amino acid/polyamine transporter I"/>
    <property type="match status" value="1"/>
</dbReference>
<comment type="subcellular location">
    <subcellularLocation>
        <location evidence="1">Membrane</location>
        <topology evidence="1">Multi-pass membrane protein</topology>
    </subcellularLocation>
</comment>
<evidence type="ECO:0000256" key="5">
    <source>
        <dbReference type="SAM" id="Phobius"/>
    </source>
</evidence>
<feature type="transmembrane region" description="Helical" evidence="5">
    <location>
        <begin position="393"/>
        <end position="416"/>
    </location>
</feature>
<feature type="transmembrane region" description="Helical" evidence="5">
    <location>
        <begin position="287"/>
        <end position="306"/>
    </location>
</feature>